<dbReference type="EMBL" id="AEAG01003134">
    <property type="protein sequence ID" value="EGH26975.1"/>
    <property type="molecule type" value="Genomic_DNA"/>
</dbReference>
<comment type="caution">
    <text evidence="1">The sequence shown here is derived from an EMBL/GenBank/DDBJ whole genome shotgun (WGS) entry which is preliminary data.</text>
</comment>
<feature type="non-terminal residue" evidence="1">
    <location>
        <position position="1"/>
    </location>
</feature>
<reference evidence="1 2" key="1">
    <citation type="journal article" date="2011" name="PLoS Pathog.">
        <title>Dynamic evolution of pathogenicity revealed by sequencing and comparative genomics of 19 Pseudomonas syringae isolates.</title>
        <authorList>
            <person name="Baltrus D.A."/>
            <person name="Nishimura M.T."/>
            <person name="Romanchuk A."/>
            <person name="Chang J.H."/>
            <person name="Mukhtar M.S."/>
            <person name="Cherkis K."/>
            <person name="Roach J."/>
            <person name="Grant S.R."/>
            <person name="Jones C.D."/>
            <person name="Dangl J.L."/>
        </authorList>
    </citation>
    <scope>NUCLEOTIDE SEQUENCE [LARGE SCALE GENOMIC DNA]</scope>
    <source>
        <strain evidence="1 2">301020</strain>
    </source>
</reference>
<evidence type="ECO:0000313" key="2">
    <source>
        <dbReference type="Proteomes" id="UP000003465"/>
    </source>
</evidence>
<name>A0A656GND4_PSEA0</name>
<accession>A0A656GND4</accession>
<dbReference type="Proteomes" id="UP000003465">
    <property type="component" value="Unassembled WGS sequence"/>
</dbReference>
<sequence length="35" mass="3936">RLSLPKLEHAPGFWHLPDAGADRCWRAAGWKHLAA</sequence>
<proteinExistence type="predicted"/>
<evidence type="ECO:0000313" key="1">
    <source>
        <dbReference type="EMBL" id="EGH26975.1"/>
    </source>
</evidence>
<feature type="non-terminal residue" evidence="1">
    <location>
        <position position="35"/>
    </location>
</feature>
<dbReference type="AlphaFoldDB" id="A0A656GND4"/>
<gene>
    <name evidence="1" type="ORF">PSYMO_38026</name>
</gene>
<protein>
    <submittedName>
        <fullName evidence="1">Uncharacterized protein</fullName>
    </submittedName>
</protein>
<organism evidence="1 2">
    <name type="scientific">Pseudomonas amygdali pv. mori str. 301020</name>
    <dbReference type="NCBI Taxonomy" id="629261"/>
    <lineage>
        <taxon>Bacteria</taxon>
        <taxon>Pseudomonadati</taxon>
        <taxon>Pseudomonadota</taxon>
        <taxon>Gammaproteobacteria</taxon>
        <taxon>Pseudomonadales</taxon>
        <taxon>Pseudomonadaceae</taxon>
        <taxon>Pseudomonas</taxon>
        <taxon>Pseudomonas amygdali</taxon>
    </lineage>
</organism>